<comment type="caution">
    <text evidence="1">The sequence shown here is derived from an EMBL/GenBank/DDBJ whole genome shotgun (WGS) entry which is preliminary data.</text>
</comment>
<accession>A0ABW8MCN7</accession>
<sequence>MIGCKLIRLCLLSSFNILRLSLVPAWHIRSWVETASRQKGLAERRQEIRRIQVGVPLEHLHRSMSSNAATSSGRSRFSNKRLGASCRRACQRRSGNPLSPFTTRFQTSTAALHDVPKTGQQAEIDARSGCAWCATSPRRCVQVDPANGRPMCRYRARTRLPLPAPCCFVSKVR</sequence>
<dbReference type="Proteomes" id="UP001620514">
    <property type="component" value="Unassembled WGS sequence"/>
</dbReference>
<protein>
    <recommendedName>
        <fullName evidence="3">Secreted protein</fullName>
    </recommendedName>
</protein>
<keyword evidence="2" id="KW-1185">Reference proteome</keyword>
<dbReference type="EMBL" id="JBIYDN010000001">
    <property type="protein sequence ID" value="MFK4440536.1"/>
    <property type="molecule type" value="Genomic_DNA"/>
</dbReference>
<organism evidence="1 2">
    <name type="scientific">Caballeronia udeis</name>
    <dbReference type="NCBI Taxonomy" id="1232866"/>
    <lineage>
        <taxon>Bacteria</taxon>
        <taxon>Pseudomonadati</taxon>
        <taxon>Pseudomonadota</taxon>
        <taxon>Betaproteobacteria</taxon>
        <taxon>Burkholderiales</taxon>
        <taxon>Burkholderiaceae</taxon>
        <taxon>Caballeronia</taxon>
    </lineage>
</organism>
<reference evidence="1 2" key="1">
    <citation type="submission" date="2024-10" db="EMBL/GenBank/DDBJ databases">
        <authorList>
            <person name="Deangelis K."/>
            <person name="Huntemann M."/>
            <person name="Clum A."/>
            <person name="Wang J."/>
            <person name="Palaniappan K."/>
            <person name="Ritter S."/>
            <person name="Chen I.-M."/>
            <person name="Stamatis D."/>
            <person name="Reddy T."/>
            <person name="O'Malley R."/>
            <person name="Daum C."/>
            <person name="Ng V."/>
            <person name="Ivanova N."/>
            <person name="Kyrpides N."/>
            <person name="Woyke T."/>
        </authorList>
    </citation>
    <scope>NUCLEOTIDE SEQUENCE [LARGE SCALE GENOMIC DNA]</scope>
    <source>
        <strain evidence="1 2">GAS97</strain>
    </source>
</reference>
<evidence type="ECO:0000313" key="2">
    <source>
        <dbReference type="Proteomes" id="UP001620514"/>
    </source>
</evidence>
<evidence type="ECO:0008006" key="3">
    <source>
        <dbReference type="Google" id="ProtNLM"/>
    </source>
</evidence>
<evidence type="ECO:0000313" key="1">
    <source>
        <dbReference type="EMBL" id="MFK4440536.1"/>
    </source>
</evidence>
<gene>
    <name evidence="1" type="ORF">ABH943_000536</name>
</gene>
<reference evidence="1 2" key="2">
    <citation type="submission" date="2024-11" db="EMBL/GenBank/DDBJ databases">
        <title>Using genomics to understand microbial adaptation to soil warming.</title>
        <authorList>
            <person name="Deangelis K.M. PhD."/>
        </authorList>
    </citation>
    <scope>NUCLEOTIDE SEQUENCE [LARGE SCALE GENOMIC DNA]</scope>
    <source>
        <strain evidence="1 2">GAS97</strain>
    </source>
</reference>
<name>A0ABW8MCN7_9BURK</name>
<proteinExistence type="predicted"/>